<accession>A0A8T0H4D2</accession>
<keyword evidence="3" id="KW-1185">Reference proteome</keyword>
<gene>
    <name evidence="2" type="ORF">KC19_8G201500</name>
</gene>
<dbReference type="AlphaFoldDB" id="A0A8T0H4D2"/>
<protein>
    <submittedName>
        <fullName evidence="2">Uncharacterized protein</fullName>
    </submittedName>
</protein>
<evidence type="ECO:0000256" key="1">
    <source>
        <dbReference type="SAM" id="SignalP"/>
    </source>
</evidence>
<comment type="caution">
    <text evidence="2">The sequence shown here is derived from an EMBL/GenBank/DDBJ whole genome shotgun (WGS) entry which is preliminary data.</text>
</comment>
<feature type="chain" id="PRO_5035714855" evidence="1">
    <location>
        <begin position="26"/>
        <end position="75"/>
    </location>
</feature>
<evidence type="ECO:0000313" key="2">
    <source>
        <dbReference type="EMBL" id="KAG0565587.1"/>
    </source>
</evidence>
<feature type="signal peptide" evidence="1">
    <location>
        <begin position="1"/>
        <end position="25"/>
    </location>
</feature>
<organism evidence="2 3">
    <name type="scientific">Ceratodon purpureus</name>
    <name type="common">Fire moss</name>
    <name type="synonym">Dicranum purpureum</name>
    <dbReference type="NCBI Taxonomy" id="3225"/>
    <lineage>
        <taxon>Eukaryota</taxon>
        <taxon>Viridiplantae</taxon>
        <taxon>Streptophyta</taxon>
        <taxon>Embryophyta</taxon>
        <taxon>Bryophyta</taxon>
        <taxon>Bryophytina</taxon>
        <taxon>Bryopsida</taxon>
        <taxon>Dicranidae</taxon>
        <taxon>Pseudoditrichales</taxon>
        <taxon>Ditrichaceae</taxon>
        <taxon>Ceratodon</taxon>
    </lineage>
</organism>
<name>A0A8T0H4D2_CERPU</name>
<dbReference type="Proteomes" id="UP000822688">
    <property type="component" value="Chromosome 8"/>
</dbReference>
<proteinExistence type="predicted"/>
<reference evidence="2" key="1">
    <citation type="submission" date="2020-06" db="EMBL/GenBank/DDBJ databases">
        <title>WGS assembly of Ceratodon purpureus strain R40.</title>
        <authorList>
            <person name="Carey S.B."/>
            <person name="Jenkins J."/>
            <person name="Shu S."/>
            <person name="Lovell J.T."/>
            <person name="Sreedasyam A."/>
            <person name="Maumus F."/>
            <person name="Tiley G.P."/>
            <person name="Fernandez-Pozo N."/>
            <person name="Barry K."/>
            <person name="Chen C."/>
            <person name="Wang M."/>
            <person name="Lipzen A."/>
            <person name="Daum C."/>
            <person name="Saski C.A."/>
            <person name="Payton A.C."/>
            <person name="Mcbreen J.C."/>
            <person name="Conrad R.E."/>
            <person name="Kollar L.M."/>
            <person name="Olsson S."/>
            <person name="Huttunen S."/>
            <person name="Landis J.B."/>
            <person name="Wickett N.J."/>
            <person name="Johnson M.G."/>
            <person name="Rensing S.A."/>
            <person name="Grimwood J."/>
            <person name="Schmutz J."/>
            <person name="Mcdaniel S.F."/>
        </authorList>
    </citation>
    <scope>NUCLEOTIDE SEQUENCE</scope>
    <source>
        <strain evidence="2">R40</strain>
    </source>
</reference>
<evidence type="ECO:0000313" key="3">
    <source>
        <dbReference type="Proteomes" id="UP000822688"/>
    </source>
</evidence>
<sequence length="75" mass="8792">MTRLYWHRWDELRALLLFLLKQVLQDFYKSHMDVAVGPPRPLVTGESYQELEGRLSSGFSHPLLLFLTVRSFTAL</sequence>
<dbReference type="EMBL" id="CM026429">
    <property type="protein sequence ID" value="KAG0565587.1"/>
    <property type="molecule type" value="Genomic_DNA"/>
</dbReference>
<keyword evidence="1" id="KW-0732">Signal</keyword>